<keyword evidence="5" id="KW-0808">Transferase</keyword>
<evidence type="ECO:0000256" key="2">
    <source>
        <dbReference type="ARBA" id="ARBA00007614"/>
    </source>
</evidence>
<dbReference type="GO" id="GO:0005524">
    <property type="term" value="F:ATP binding"/>
    <property type="evidence" value="ECO:0007669"/>
    <property type="project" value="UniProtKB-KW"/>
</dbReference>
<keyword evidence="8" id="KW-0067">ATP-binding</keyword>
<dbReference type="NCBIfam" id="TIGR02076">
    <property type="entry name" value="pyrH_arch"/>
    <property type="match status" value="1"/>
</dbReference>
<evidence type="ECO:0000256" key="4">
    <source>
        <dbReference type="ARBA" id="ARBA00022490"/>
    </source>
</evidence>
<dbReference type="STRING" id="1802595.A2134_02035"/>
<feature type="domain" description="Aspartate/glutamate/uridylate kinase" evidence="11">
    <location>
        <begin position="4"/>
        <end position="204"/>
    </location>
</feature>
<keyword evidence="6" id="KW-0547">Nucleotide-binding</keyword>
<evidence type="ECO:0000256" key="8">
    <source>
        <dbReference type="ARBA" id="ARBA00022840"/>
    </source>
</evidence>
<keyword evidence="4" id="KW-0963">Cytoplasm</keyword>
<dbReference type="Proteomes" id="UP000178162">
    <property type="component" value="Unassembled WGS sequence"/>
</dbReference>
<evidence type="ECO:0000256" key="6">
    <source>
        <dbReference type="ARBA" id="ARBA00022741"/>
    </source>
</evidence>
<evidence type="ECO:0000256" key="5">
    <source>
        <dbReference type="ARBA" id="ARBA00022679"/>
    </source>
</evidence>
<dbReference type="InterPro" id="IPR001048">
    <property type="entry name" value="Asp/Glu/Uridylate_kinase"/>
</dbReference>
<dbReference type="AlphaFoldDB" id="A0A1G1WBN9"/>
<dbReference type="PANTHER" id="PTHR42833">
    <property type="entry name" value="URIDYLATE KINASE"/>
    <property type="match status" value="1"/>
</dbReference>
<gene>
    <name evidence="12" type="ORF">A2134_02035</name>
</gene>
<comment type="similarity">
    <text evidence="2">Belongs to the UMP kinase family.</text>
</comment>
<dbReference type="SUPFAM" id="SSF53633">
    <property type="entry name" value="Carbamate kinase-like"/>
    <property type="match status" value="1"/>
</dbReference>
<protein>
    <recommendedName>
        <fullName evidence="3">UMP kinase</fullName>
        <ecNumber evidence="3">2.7.4.22</ecNumber>
    </recommendedName>
    <alternativeName>
        <fullName evidence="10">Uridine monophosphate kinase</fullName>
    </alternativeName>
</protein>
<dbReference type="Pfam" id="PF00696">
    <property type="entry name" value="AA_kinase"/>
    <property type="match status" value="1"/>
</dbReference>
<evidence type="ECO:0000313" key="12">
    <source>
        <dbReference type="EMBL" id="OGY25102.1"/>
    </source>
</evidence>
<evidence type="ECO:0000313" key="13">
    <source>
        <dbReference type="Proteomes" id="UP000178162"/>
    </source>
</evidence>
<evidence type="ECO:0000256" key="7">
    <source>
        <dbReference type="ARBA" id="ARBA00022777"/>
    </source>
</evidence>
<dbReference type="InterPro" id="IPR036393">
    <property type="entry name" value="AceGlu_kinase-like_sf"/>
</dbReference>
<evidence type="ECO:0000256" key="3">
    <source>
        <dbReference type="ARBA" id="ARBA00012899"/>
    </source>
</evidence>
<dbReference type="EMBL" id="MHCR01000024">
    <property type="protein sequence ID" value="OGY25102.1"/>
    <property type="molecule type" value="Genomic_DNA"/>
</dbReference>
<comment type="caution">
    <text evidence="12">The sequence shown here is derived from an EMBL/GenBank/DDBJ whole genome shotgun (WGS) entry which is preliminary data.</text>
</comment>
<organism evidence="12 13">
    <name type="scientific">Candidatus Woykebacteria bacterium RBG_16_39_9b</name>
    <dbReference type="NCBI Taxonomy" id="1802595"/>
    <lineage>
        <taxon>Bacteria</taxon>
        <taxon>Candidatus Woykeibacteriota</taxon>
    </lineage>
</organism>
<dbReference type="Gene3D" id="3.40.1160.10">
    <property type="entry name" value="Acetylglutamate kinase-like"/>
    <property type="match status" value="1"/>
</dbReference>
<dbReference type="GO" id="GO:0006225">
    <property type="term" value="P:UDP biosynthetic process"/>
    <property type="evidence" value="ECO:0007669"/>
    <property type="project" value="TreeGrafter"/>
</dbReference>
<evidence type="ECO:0000256" key="9">
    <source>
        <dbReference type="ARBA" id="ARBA00022975"/>
    </source>
</evidence>
<keyword evidence="7" id="KW-0418">Kinase</keyword>
<sequence>MKERTVISLGGSLIVPTTVDYKFLKEFRDIILKFVAKGNKFLIVAGGGKTTRVYQQAAREIGPISDEDVDWIGIHSTHLNAHLLRTIFRKHAHLKVLTHYSEREEIPEPIVVAAGWKPGHSTDFDTVSFAKLYGMDMVINLSNVPFVYDKDPNKFSDAKPLKEISWTNFRKIVGNVWKPGDNLPFDPIASKEAQEAGIRVVIMDGRDLKNFENFLLDKPFLGTVIS</sequence>
<proteinExistence type="inferred from homology"/>
<dbReference type="InterPro" id="IPR011818">
    <property type="entry name" value="Uridylate_kinase_arch/spir"/>
</dbReference>
<dbReference type="PANTHER" id="PTHR42833:SF4">
    <property type="entry name" value="URIDYLATE KINASE PUMPKIN, CHLOROPLASTIC"/>
    <property type="match status" value="1"/>
</dbReference>
<reference evidence="12 13" key="1">
    <citation type="journal article" date="2016" name="Nat. Commun.">
        <title>Thousands of microbial genomes shed light on interconnected biogeochemical processes in an aquifer system.</title>
        <authorList>
            <person name="Anantharaman K."/>
            <person name="Brown C.T."/>
            <person name="Hug L.A."/>
            <person name="Sharon I."/>
            <person name="Castelle C.J."/>
            <person name="Probst A.J."/>
            <person name="Thomas B.C."/>
            <person name="Singh A."/>
            <person name="Wilkins M.J."/>
            <person name="Karaoz U."/>
            <person name="Brodie E.L."/>
            <person name="Williams K.H."/>
            <person name="Hubbard S.S."/>
            <person name="Banfield J.F."/>
        </authorList>
    </citation>
    <scope>NUCLEOTIDE SEQUENCE [LARGE SCALE GENOMIC DNA]</scope>
</reference>
<dbReference type="GO" id="GO:0033862">
    <property type="term" value="F:UMP kinase activity"/>
    <property type="evidence" value="ECO:0007669"/>
    <property type="project" value="UniProtKB-EC"/>
</dbReference>
<accession>A0A1G1WBN9</accession>
<name>A0A1G1WBN9_9BACT</name>
<comment type="pathway">
    <text evidence="1">Pyrimidine metabolism; CTP biosynthesis via de novo pathway; UDP from UMP (UMPK route): step 1/1.</text>
</comment>
<keyword evidence="9" id="KW-0665">Pyrimidine biosynthesis</keyword>
<evidence type="ECO:0000256" key="1">
    <source>
        <dbReference type="ARBA" id="ARBA00004791"/>
    </source>
</evidence>
<evidence type="ECO:0000259" key="11">
    <source>
        <dbReference type="Pfam" id="PF00696"/>
    </source>
</evidence>
<dbReference type="EC" id="2.7.4.22" evidence="3"/>
<evidence type="ECO:0000256" key="10">
    <source>
        <dbReference type="ARBA" id="ARBA00032092"/>
    </source>
</evidence>